<evidence type="ECO:0000313" key="1">
    <source>
        <dbReference type="EMBL" id="CAN69347.1"/>
    </source>
</evidence>
<reference evidence="1" key="1">
    <citation type="journal article" date="2007" name="PLoS ONE">
        <title>The first genome sequence of an elite grapevine cultivar (Pinot noir Vitis vinifera L.): coping with a highly heterozygous genome.</title>
        <authorList>
            <person name="Velasco R."/>
            <person name="Zharkikh A."/>
            <person name="Troggio M."/>
            <person name="Cartwright D.A."/>
            <person name="Cestaro A."/>
            <person name="Pruss D."/>
            <person name="Pindo M."/>
            <person name="FitzGerald L.M."/>
            <person name="Vezzulli S."/>
            <person name="Reid J."/>
            <person name="Malacarne G."/>
            <person name="Iliev D."/>
            <person name="Coppola G."/>
            <person name="Wardell B."/>
            <person name="Micheletti D."/>
            <person name="Macalma T."/>
            <person name="Facci M."/>
            <person name="Mitchell J.T."/>
            <person name="Perazzolli M."/>
            <person name="Eldredge G."/>
            <person name="Gatto P."/>
            <person name="Oyzerski R."/>
            <person name="Moretto M."/>
            <person name="Gutin N."/>
            <person name="Stefanini M."/>
            <person name="Chen Y."/>
            <person name="Segala C."/>
            <person name="Davenport C."/>
            <person name="Dematte L."/>
            <person name="Mraz A."/>
            <person name="Battilana J."/>
            <person name="Stormo K."/>
            <person name="Costa F."/>
            <person name="Tao Q."/>
            <person name="Si-Ammour A."/>
            <person name="Harkins T."/>
            <person name="Lackey A."/>
            <person name="Perbost C."/>
            <person name="Taillon B."/>
            <person name="Stella A."/>
            <person name="Solovyev V."/>
            <person name="Fawcett J.A."/>
            <person name="Sterck L."/>
            <person name="Vandepoele K."/>
            <person name="Grando S.M."/>
            <person name="Toppo S."/>
            <person name="Moser C."/>
            <person name="Lanchbury J."/>
            <person name="Bogden R."/>
            <person name="Skolnick M."/>
            <person name="Sgaramella V."/>
            <person name="Bhatnagar S.K."/>
            <person name="Fontana P."/>
            <person name="Gutin A."/>
            <person name="Van de Peer Y."/>
            <person name="Salamini F."/>
            <person name="Viola R."/>
        </authorList>
    </citation>
    <scope>NUCLEOTIDE SEQUENCE</scope>
</reference>
<name>A5AS96_VITVI</name>
<protein>
    <submittedName>
        <fullName evidence="1">Uncharacterized protein</fullName>
    </submittedName>
</protein>
<dbReference type="EMBL" id="AM433649">
    <property type="protein sequence ID" value="CAN69347.1"/>
    <property type="molecule type" value="Genomic_DNA"/>
</dbReference>
<accession>A5AS96</accession>
<proteinExistence type="predicted"/>
<gene>
    <name evidence="1" type="ORF">VITISV_014456</name>
</gene>
<organism evidence="1">
    <name type="scientific">Vitis vinifera</name>
    <name type="common">Grape</name>
    <dbReference type="NCBI Taxonomy" id="29760"/>
    <lineage>
        <taxon>Eukaryota</taxon>
        <taxon>Viridiplantae</taxon>
        <taxon>Streptophyta</taxon>
        <taxon>Embryophyta</taxon>
        <taxon>Tracheophyta</taxon>
        <taxon>Spermatophyta</taxon>
        <taxon>Magnoliopsida</taxon>
        <taxon>eudicotyledons</taxon>
        <taxon>Gunneridae</taxon>
        <taxon>Pentapetalae</taxon>
        <taxon>rosids</taxon>
        <taxon>Vitales</taxon>
        <taxon>Vitaceae</taxon>
        <taxon>Viteae</taxon>
        <taxon>Vitis</taxon>
    </lineage>
</organism>
<sequence length="169" mass="18445">MAHASHLALAIQGRTYREASGETPLHYAKWLRNSPGKRCQRIQICLTGEVETPSSPIRRQAPDAKYPNGMSVEKIPDVKHPGGMSTEQNSRCDTSWWNVRCHTLQGGRLRVQGVGIPPPDDTEHASLSGATPSGFSKRICGALPYPEQLHPDSGFVYGKGLQSFGSSCF</sequence>
<dbReference type="AlphaFoldDB" id="A5AS96"/>